<reference evidence="2 3" key="1">
    <citation type="submission" date="2018-03" db="EMBL/GenBank/DDBJ databases">
        <title>Genomic Encyclopedia of Archaeal and Bacterial Type Strains, Phase II (KMG-II): from individual species to whole genera.</title>
        <authorList>
            <person name="Goeker M."/>
        </authorList>
    </citation>
    <scope>NUCLEOTIDE SEQUENCE [LARGE SCALE GENOMIC DNA]</scope>
    <source>
        <strain evidence="2 3">DSM 100214</strain>
    </source>
</reference>
<sequence>MSVILKRIFCFLLPVLVFTSCNEDTQGMEVLNPVYGVWNNYYQETDSLVMTRVFTSDFYSYFTYAEGKVQNEMNKQHYVIDETQIMLDQYTQTYRMKSDTLWITNRKGDQTTKYIRAD</sequence>
<dbReference type="RefSeq" id="WP_110309059.1">
    <property type="nucleotide sequence ID" value="NZ_QICL01000001.1"/>
</dbReference>
<proteinExistence type="predicted"/>
<evidence type="ECO:0008006" key="4">
    <source>
        <dbReference type="Google" id="ProtNLM"/>
    </source>
</evidence>
<keyword evidence="1" id="KW-0732">Signal</keyword>
<evidence type="ECO:0000313" key="2">
    <source>
        <dbReference type="EMBL" id="PXV69097.1"/>
    </source>
</evidence>
<feature type="chain" id="PRO_5016041948" description="Lipocalin-like protein" evidence="1">
    <location>
        <begin position="23"/>
        <end position="118"/>
    </location>
</feature>
<keyword evidence="3" id="KW-1185">Reference proteome</keyword>
<name>A0A2V3PTN8_9BACT</name>
<feature type="signal peptide" evidence="1">
    <location>
        <begin position="1"/>
        <end position="22"/>
    </location>
</feature>
<comment type="caution">
    <text evidence="2">The sequence shown here is derived from an EMBL/GenBank/DDBJ whole genome shotgun (WGS) entry which is preliminary data.</text>
</comment>
<accession>A0A2V3PTN8</accession>
<organism evidence="2 3">
    <name type="scientific">Dysgonomonas alginatilytica</name>
    <dbReference type="NCBI Taxonomy" id="1605892"/>
    <lineage>
        <taxon>Bacteria</taxon>
        <taxon>Pseudomonadati</taxon>
        <taxon>Bacteroidota</taxon>
        <taxon>Bacteroidia</taxon>
        <taxon>Bacteroidales</taxon>
        <taxon>Dysgonomonadaceae</taxon>
        <taxon>Dysgonomonas</taxon>
    </lineage>
</organism>
<dbReference type="EMBL" id="QICL01000001">
    <property type="protein sequence ID" value="PXV69097.1"/>
    <property type="molecule type" value="Genomic_DNA"/>
</dbReference>
<dbReference type="OrthoDB" id="998107at2"/>
<gene>
    <name evidence="2" type="ORF">CLV62_101366</name>
</gene>
<dbReference type="PROSITE" id="PS51257">
    <property type="entry name" value="PROKAR_LIPOPROTEIN"/>
    <property type="match status" value="1"/>
</dbReference>
<dbReference type="Proteomes" id="UP000247973">
    <property type="component" value="Unassembled WGS sequence"/>
</dbReference>
<evidence type="ECO:0000313" key="3">
    <source>
        <dbReference type="Proteomes" id="UP000247973"/>
    </source>
</evidence>
<evidence type="ECO:0000256" key="1">
    <source>
        <dbReference type="SAM" id="SignalP"/>
    </source>
</evidence>
<dbReference type="AlphaFoldDB" id="A0A2V3PTN8"/>
<protein>
    <recommendedName>
        <fullName evidence="4">Lipocalin-like protein</fullName>
    </recommendedName>
</protein>